<keyword evidence="2" id="KW-1185">Reference proteome</keyword>
<dbReference type="Proteomes" id="UP000478052">
    <property type="component" value="Unassembled WGS sequence"/>
</dbReference>
<organism evidence="1 2">
    <name type="scientific">Aphis craccivora</name>
    <name type="common">Cowpea aphid</name>
    <dbReference type="NCBI Taxonomy" id="307492"/>
    <lineage>
        <taxon>Eukaryota</taxon>
        <taxon>Metazoa</taxon>
        <taxon>Ecdysozoa</taxon>
        <taxon>Arthropoda</taxon>
        <taxon>Hexapoda</taxon>
        <taxon>Insecta</taxon>
        <taxon>Pterygota</taxon>
        <taxon>Neoptera</taxon>
        <taxon>Paraneoptera</taxon>
        <taxon>Hemiptera</taxon>
        <taxon>Sternorrhyncha</taxon>
        <taxon>Aphidomorpha</taxon>
        <taxon>Aphidoidea</taxon>
        <taxon>Aphididae</taxon>
        <taxon>Aphidini</taxon>
        <taxon>Aphis</taxon>
        <taxon>Aphis</taxon>
    </lineage>
</organism>
<evidence type="ECO:0000313" key="1">
    <source>
        <dbReference type="EMBL" id="KAF0723496.1"/>
    </source>
</evidence>
<reference evidence="1 2" key="1">
    <citation type="submission" date="2019-08" db="EMBL/GenBank/DDBJ databases">
        <title>Whole genome of Aphis craccivora.</title>
        <authorList>
            <person name="Voronova N.V."/>
            <person name="Shulinski R.S."/>
            <person name="Bandarenka Y.V."/>
            <person name="Zhorov D.G."/>
            <person name="Warner D."/>
        </authorList>
    </citation>
    <scope>NUCLEOTIDE SEQUENCE [LARGE SCALE GENOMIC DNA]</scope>
    <source>
        <strain evidence="1">180601</strain>
        <tissue evidence="1">Whole Body</tissue>
    </source>
</reference>
<gene>
    <name evidence="1" type="ORF">FWK35_00031638</name>
</gene>
<comment type="caution">
    <text evidence="1">The sequence shown here is derived from an EMBL/GenBank/DDBJ whole genome shotgun (WGS) entry which is preliminary data.</text>
</comment>
<dbReference type="AlphaFoldDB" id="A0A6G0W884"/>
<protein>
    <submittedName>
        <fullName evidence="1">Neurofilament heavy polypeptide-like</fullName>
    </submittedName>
</protein>
<sequence length="182" mass="21519">MYPNNDDIIIEKHCKAITLLKTITNLEIIIRFRKYTNWVTSLLIKDPKYHDSTKNWFYATNTRPMYQDIKTKNCQLSNIEAPDLEITKIKPIQETRKSPEQEISEDRSSEITEIPIVQLMKDETSTKKSIKTPKFLDTHICNRVILVESPIFRRKSLWITPTPSSVYKEHYKSIPKIMNIKY</sequence>
<evidence type="ECO:0000313" key="2">
    <source>
        <dbReference type="Proteomes" id="UP000478052"/>
    </source>
</evidence>
<accession>A0A6G0W884</accession>
<dbReference type="OrthoDB" id="6631250at2759"/>
<name>A0A6G0W884_APHCR</name>
<dbReference type="EMBL" id="VUJU01008972">
    <property type="protein sequence ID" value="KAF0723496.1"/>
    <property type="molecule type" value="Genomic_DNA"/>
</dbReference>
<proteinExistence type="predicted"/>